<feature type="region of interest" description="Disordered" evidence="1">
    <location>
        <begin position="1"/>
        <end position="98"/>
    </location>
</feature>
<feature type="region of interest" description="Disordered" evidence="1">
    <location>
        <begin position="140"/>
        <end position="170"/>
    </location>
</feature>
<dbReference type="OMA" id="AHENRPM"/>
<dbReference type="OrthoDB" id="2555634at2759"/>
<dbReference type="STRING" id="1220162.K1VEA6"/>
<comment type="caution">
    <text evidence="2">The sequence shown here is derived from an EMBL/GenBank/DDBJ whole genome shotgun (WGS) entry which is preliminary data.</text>
</comment>
<dbReference type="InterPro" id="IPR018800">
    <property type="entry name" value="PRCC"/>
</dbReference>
<reference evidence="2 3" key="1">
    <citation type="journal article" date="2012" name="Eukaryot. Cell">
        <title>Genome sequence of the Trichosporon asahii environmental strain CBS 8904.</title>
        <authorList>
            <person name="Yang R.Y."/>
            <person name="Li H.T."/>
            <person name="Zhu H."/>
            <person name="Zhou G.P."/>
            <person name="Wang M."/>
            <person name="Wang L."/>
        </authorList>
    </citation>
    <scope>NUCLEOTIDE SEQUENCE [LARGE SCALE GENOMIC DNA]</scope>
    <source>
        <strain evidence="2 3">CBS 8904</strain>
    </source>
</reference>
<organism evidence="2 3">
    <name type="scientific">Trichosporon asahii var. asahii (strain CBS 8904)</name>
    <name type="common">Yeast</name>
    <dbReference type="NCBI Taxonomy" id="1220162"/>
    <lineage>
        <taxon>Eukaryota</taxon>
        <taxon>Fungi</taxon>
        <taxon>Dikarya</taxon>
        <taxon>Basidiomycota</taxon>
        <taxon>Agaricomycotina</taxon>
        <taxon>Tremellomycetes</taxon>
        <taxon>Trichosporonales</taxon>
        <taxon>Trichosporonaceae</taxon>
        <taxon>Trichosporon</taxon>
    </lineage>
</organism>
<evidence type="ECO:0000313" key="2">
    <source>
        <dbReference type="EMBL" id="EKC97386.1"/>
    </source>
</evidence>
<dbReference type="eggNOG" id="ENOG502S8PK">
    <property type="taxonomic scope" value="Eukaryota"/>
</dbReference>
<protein>
    <recommendedName>
        <fullName evidence="4">Mitotic checkpoint regulator, MAD2B-interacting-domain-containing protein</fullName>
    </recommendedName>
</protein>
<evidence type="ECO:0000313" key="3">
    <source>
        <dbReference type="Proteomes" id="UP000006757"/>
    </source>
</evidence>
<proteinExistence type="predicted"/>
<dbReference type="AlphaFoldDB" id="K1VEA6"/>
<feature type="compositionally biased region" description="Low complexity" evidence="1">
    <location>
        <begin position="140"/>
        <end position="156"/>
    </location>
</feature>
<name>K1VEA6_TRIAC</name>
<feature type="compositionally biased region" description="Polar residues" evidence="1">
    <location>
        <begin position="11"/>
        <end position="21"/>
    </location>
</feature>
<dbReference type="Proteomes" id="UP000006757">
    <property type="component" value="Unassembled WGS sequence"/>
</dbReference>
<dbReference type="EMBL" id="AMBO01000412">
    <property type="protein sequence ID" value="EKC97386.1"/>
    <property type="molecule type" value="Genomic_DNA"/>
</dbReference>
<dbReference type="Pfam" id="PF10253">
    <property type="entry name" value="PRCC"/>
    <property type="match status" value="1"/>
</dbReference>
<evidence type="ECO:0008006" key="4">
    <source>
        <dbReference type="Google" id="ProtNLM"/>
    </source>
</evidence>
<feature type="compositionally biased region" description="Low complexity" evidence="1">
    <location>
        <begin position="23"/>
        <end position="36"/>
    </location>
</feature>
<dbReference type="InParanoid" id="K1VEA6"/>
<sequence length="319" mass="34278">MLGGLADYGSDSGSDSETEQVQAPKLASRPAPAAAEPPKKKRKGPLKIGLDLPKPTDEPDEKDEDKGPAPKPKKAVGAGSGSSLFVNKSMAAKPTPADDLKASLGAAKVDEDEGPSLVPAAVKRKAAKEEELDLFGLSSAAAPKPSLPKTTTLKPPSVTSAPAVADFVPPEPTAADPYPGYYQLPSGQWAAYDPAYYAKFFPATDSATDALRSEHQAKEARLGNWKELDDGRAAITEFDVGATIARSREEQAKVPQAAKPTYTETYNATGQHKGLANERHQLTSLLHSAFSQREELEERIRQNKKSKQNTQRQYVQFRQ</sequence>
<dbReference type="HOGENOM" id="CLU_044111_0_0_1"/>
<feature type="region of interest" description="Disordered" evidence="1">
    <location>
        <begin position="296"/>
        <end position="319"/>
    </location>
</feature>
<accession>K1VEA6</accession>
<gene>
    <name evidence="2" type="ORF">A1Q2_08309</name>
</gene>
<evidence type="ECO:0000256" key="1">
    <source>
        <dbReference type="SAM" id="MobiDB-lite"/>
    </source>
</evidence>
<keyword evidence="3" id="KW-1185">Reference proteome</keyword>
<feature type="compositionally biased region" description="Polar residues" evidence="1">
    <location>
        <begin position="308"/>
        <end position="319"/>
    </location>
</feature>